<feature type="transmembrane region" description="Helical" evidence="1">
    <location>
        <begin position="186"/>
        <end position="203"/>
    </location>
</feature>
<reference evidence="2" key="1">
    <citation type="submission" date="2024-07" db="EMBL/GenBank/DDBJ databases">
        <authorList>
            <person name="Yu S.T."/>
        </authorList>
    </citation>
    <scope>NUCLEOTIDE SEQUENCE</scope>
    <source>
        <strain evidence="2">R41</strain>
    </source>
</reference>
<protein>
    <submittedName>
        <fullName evidence="2">ABC transporter</fullName>
    </submittedName>
</protein>
<feature type="transmembrane region" description="Helical" evidence="1">
    <location>
        <begin position="50"/>
        <end position="67"/>
    </location>
</feature>
<dbReference type="EMBL" id="CP163443">
    <property type="protein sequence ID" value="XDQ54343.1"/>
    <property type="molecule type" value="Genomic_DNA"/>
</dbReference>
<sequence>MTARVIRALLRPVSRTLPRRALAAGSALGLLLAGTPRLLSSPPDAWLCLSLLRAAALAFGLGLAFLLDDPARHTTAAVPTRRPVRVGLRVALVAPFAVVWWTAALLLVPEQTRPPVGAVTLEAATIAVLALAAAAVAVRCTDVAEPGVAVSAGLPVTVVASALLLPEPWELFVAVGDPRWDGAHERWAGLLVVAALLGACSVAEPRRRIASLAHR</sequence>
<feature type="transmembrane region" description="Helical" evidence="1">
    <location>
        <begin position="115"/>
        <end position="136"/>
    </location>
</feature>
<keyword evidence="1" id="KW-1133">Transmembrane helix</keyword>
<keyword evidence="1" id="KW-0812">Transmembrane</keyword>
<proteinExistence type="predicted"/>
<evidence type="ECO:0000313" key="2">
    <source>
        <dbReference type="EMBL" id="XDQ54343.1"/>
    </source>
</evidence>
<feature type="transmembrane region" description="Helical" evidence="1">
    <location>
        <begin position="148"/>
        <end position="166"/>
    </location>
</feature>
<evidence type="ECO:0000256" key="1">
    <source>
        <dbReference type="SAM" id="Phobius"/>
    </source>
</evidence>
<keyword evidence="1" id="KW-0472">Membrane</keyword>
<feature type="transmembrane region" description="Helical" evidence="1">
    <location>
        <begin position="88"/>
        <end position="109"/>
    </location>
</feature>
<accession>A0AB39RF49</accession>
<name>A0AB39RF49_9ACTN</name>
<gene>
    <name evidence="2" type="ORF">AB5J53_23045</name>
</gene>
<dbReference type="RefSeq" id="WP_369247563.1">
    <property type="nucleotide sequence ID" value="NZ_CP163443.1"/>
</dbReference>
<dbReference type="AlphaFoldDB" id="A0AB39RF49"/>
<organism evidence="2">
    <name type="scientific">Streptomyces sp. R41</name>
    <dbReference type="NCBI Taxonomy" id="3238632"/>
    <lineage>
        <taxon>Bacteria</taxon>
        <taxon>Bacillati</taxon>
        <taxon>Actinomycetota</taxon>
        <taxon>Actinomycetes</taxon>
        <taxon>Kitasatosporales</taxon>
        <taxon>Streptomycetaceae</taxon>
        <taxon>Streptomyces</taxon>
    </lineage>
</organism>